<dbReference type="EMBL" id="CALNXK010000008">
    <property type="protein sequence ID" value="CAH3040603.1"/>
    <property type="molecule type" value="Genomic_DNA"/>
</dbReference>
<evidence type="ECO:0008006" key="7">
    <source>
        <dbReference type="Google" id="ProtNLM"/>
    </source>
</evidence>
<accession>A0ABN8N1F8</accession>
<dbReference type="Proteomes" id="UP001159405">
    <property type="component" value="Unassembled WGS sequence"/>
</dbReference>
<evidence type="ECO:0000313" key="5">
    <source>
        <dbReference type="EMBL" id="CAH3040603.1"/>
    </source>
</evidence>
<dbReference type="Pfam" id="PF25137">
    <property type="entry name" value="ADH_Fe_C"/>
    <property type="match status" value="1"/>
</dbReference>
<organism evidence="5 6">
    <name type="scientific">Porites lobata</name>
    <dbReference type="NCBI Taxonomy" id="104759"/>
    <lineage>
        <taxon>Eukaryota</taxon>
        <taxon>Metazoa</taxon>
        <taxon>Cnidaria</taxon>
        <taxon>Anthozoa</taxon>
        <taxon>Hexacorallia</taxon>
        <taxon>Scleractinia</taxon>
        <taxon>Fungiina</taxon>
        <taxon>Poritidae</taxon>
        <taxon>Porites</taxon>
    </lineage>
</organism>
<protein>
    <recommendedName>
        <fullName evidence="7">Alcohol dehydrogenase iron-type/glycerol dehydrogenase GldA domain-containing protein</fullName>
    </recommendedName>
</protein>
<comment type="caution">
    <text evidence="5">The sequence shown here is derived from an EMBL/GenBank/DDBJ whole genome shotgun (WGS) entry which is preliminary data.</text>
</comment>
<dbReference type="Pfam" id="PF00465">
    <property type="entry name" value="Fe-ADH"/>
    <property type="match status" value="1"/>
</dbReference>
<dbReference type="Gene3D" id="1.20.1090.10">
    <property type="entry name" value="Dehydroquinate synthase-like - alpha domain"/>
    <property type="match status" value="1"/>
</dbReference>
<reference evidence="5 6" key="1">
    <citation type="submission" date="2022-05" db="EMBL/GenBank/DDBJ databases">
        <authorList>
            <consortium name="Genoscope - CEA"/>
            <person name="William W."/>
        </authorList>
    </citation>
    <scope>NUCLEOTIDE SEQUENCE [LARGE SCALE GENOMIC DNA]</scope>
</reference>
<dbReference type="CDD" id="cd08192">
    <property type="entry name" value="MAR-like"/>
    <property type="match status" value="1"/>
</dbReference>
<keyword evidence="2" id="KW-0560">Oxidoreductase</keyword>
<evidence type="ECO:0000256" key="2">
    <source>
        <dbReference type="ARBA" id="ARBA00023002"/>
    </source>
</evidence>
<dbReference type="Gene3D" id="3.40.50.1970">
    <property type="match status" value="1"/>
</dbReference>
<proteinExistence type="inferred from homology"/>
<feature type="domain" description="Alcohol dehydrogenase iron-type/glycerol dehydrogenase GldA" evidence="3">
    <location>
        <begin position="21"/>
        <end position="195"/>
    </location>
</feature>
<evidence type="ECO:0000259" key="4">
    <source>
        <dbReference type="Pfam" id="PF25137"/>
    </source>
</evidence>
<evidence type="ECO:0000256" key="1">
    <source>
        <dbReference type="ARBA" id="ARBA00007358"/>
    </source>
</evidence>
<dbReference type="PANTHER" id="PTHR11496">
    <property type="entry name" value="ALCOHOL DEHYDROGENASE"/>
    <property type="match status" value="1"/>
</dbReference>
<dbReference type="InterPro" id="IPR039697">
    <property type="entry name" value="Alcohol_dehydrogenase_Fe"/>
</dbReference>
<dbReference type="InterPro" id="IPR001670">
    <property type="entry name" value="ADH_Fe/GldA"/>
</dbReference>
<dbReference type="PANTHER" id="PTHR11496:SF102">
    <property type="entry name" value="ALCOHOL DEHYDROGENASE 4"/>
    <property type="match status" value="1"/>
</dbReference>
<gene>
    <name evidence="5" type="ORF">PLOB_00045783</name>
</gene>
<dbReference type="InterPro" id="IPR056798">
    <property type="entry name" value="ADH_Fe_C"/>
</dbReference>
<keyword evidence="6" id="KW-1185">Reference proteome</keyword>
<evidence type="ECO:0000259" key="3">
    <source>
        <dbReference type="Pfam" id="PF00465"/>
    </source>
</evidence>
<sequence length="413" mass="44595">MTMISTPKYTPGVWQNSAIQRVYWGKAAESLTKEVDILKATKCFIIASETLATKTDEIQKCEKALGTKHAGTWYGMRSHSPREDVLSAASAARSAGADLLLSIGGGSVTDGTKAVNLCLDQNITDIEQLDKYIVRKSYFETPNWVHKGSISQIAIPTTLSAGEFTHFAGVTSRQLGVKQGIAHPGLQPICVIFDPELTLHTPEWLWLSTGIRSVDHCTEAICSINGGYLSTAVASGALRLLAKALPKTKADPSDIDARLQCQIGSWQAIQTLMMGVHYGGSHAIGHVQGGTANIPHGYTSCINLPYILEYNQPEITNKCSIVAECLGAGPGTSAAEAMDALIRGCGMPRTLSDVDFPMDKFELVCEVSMKEPWTHCNPRKIASPEDVKIIMSMARDGKPNKEAMQMLRGSANK</sequence>
<comment type="similarity">
    <text evidence="1">Belongs to the iron-containing alcohol dehydrogenase family.</text>
</comment>
<dbReference type="SUPFAM" id="SSF56796">
    <property type="entry name" value="Dehydroquinate synthase-like"/>
    <property type="match status" value="1"/>
</dbReference>
<evidence type="ECO:0000313" key="6">
    <source>
        <dbReference type="Proteomes" id="UP001159405"/>
    </source>
</evidence>
<name>A0ABN8N1F8_9CNID</name>
<feature type="domain" description="Fe-containing alcohol dehydrogenase-like C-terminal" evidence="4">
    <location>
        <begin position="208"/>
        <end position="390"/>
    </location>
</feature>